<evidence type="ECO:0000313" key="3">
    <source>
        <dbReference type="Proteomes" id="UP001445076"/>
    </source>
</evidence>
<protein>
    <submittedName>
        <fullName evidence="2">Uncharacterized protein</fullName>
    </submittedName>
</protein>
<feature type="region of interest" description="Disordered" evidence="1">
    <location>
        <begin position="1"/>
        <end position="130"/>
    </location>
</feature>
<evidence type="ECO:0000256" key="1">
    <source>
        <dbReference type="SAM" id="MobiDB-lite"/>
    </source>
</evidence>
<name>A0AAW0Y7V2_CHEQU</name>
<feature type="compositionally biased region" description="Low complexity" evidence="1">
    <location>
        <begin position="66"/>
        <end position="82"/>
    </location>
</feature>
<feature type="compositionally biased region" description="Polar residues" evidence="1">
    <location>
        <begin position="29"/>
        <end position="60"/>
    </location>
</feature>
<sequence>MEPLPPRVAAPSLKKSPSQPQSHSRPGSNSFTSNTLTPGSSMTLSRSFTTAAVSSHLSTRFQKRGSGNSSSFHSSDDSGFSNESGSLRPPVNPDADYSDDDLNGVAGSQRQDPPHKTPQNCYKKKEKVYK</sequence>
<keyword evidence="3" id="KW-1185">Reference proteome</keyword>
<dbReference type="EMBL" id="JARKIK010000004">
    <property type="protein sequence ID" value="KAK8752657.1"/>
    <property type="molecule type" value="Genomic_DNA"/>
</dbReference>
<organism evidence="2 3">
    <name type="scientific">Cherax quadricarinatus</name>
    <name type="common">Australian red claw crayfish</name>
    <dbReference type="NCBI Taxonomy" id="27406"/>
    <lineage>
        <taxon>Eukaryota</taxon>
        <taxon>Metazoa</taxon>
        <taxon>Ecdysozoa</taxon>
        <taxon>Arthropoda</taxon>
        <taxon>Crustacea</taxon>
        <taxon>Multicrustacea</taxon>
        <taxon>Malacostraca</taxon>
        <taxon>Eumalacostraca</taxon>
        <taxon>Eucarida</taxon>
        <taxon>Decapoda</taxon>
        <taxon>Pleocyemata</taxon>
        <taxon>Astacidea</taxon>
        <taxon>Parastacoidea</taxon>
        <taxon>Parastacidae</taxon>
        <taxon>Cherax</taxon>
    </lineage>
</organism>
<feature type="compositionally biased region" description="Low complexity" evidence="1">
    <location>
        <begin position="11"/>
        <end position="28"/>
    </location>
</feature>
<reference evidence="2 3" key="1">
    <citation type="journal article" date="2024" name="BMC Genomics">
        <title>Genome assembly of redclaw crayfish (Cherax quadricarinatus) provides insights into its immune adaptation and hypoxia tolerance.</title>
        <authorList>
            <person name="Liu Z."/>
            <person name="Zheng J."/>
            <person name="Li H."/>
            <person name="Fang K."/>
            <person name="Wang S."/>
            <person name="He J."/>
            <person name="Zhou D."/>
            <person name="Weng S."/>
            <person name="Chi M."/>
            <person name="Gu Z."/>
            <person name="He J."/>
            <person name="Li F."/>
            <person name="Wang M."/>
        </authorList>
    </citation>
    <scope>NUCLEOTIDE SEQUENCE [LARGE SCALE GENOMIC DNA]</scope>
    <source>
        <strain evidence="2">ZL_2023a</strain>
    </source>
</reference>
<accession>A0AAW0Y7V2</accession>
<proteinExistence type="predicted"/>
<dbReference type="AlphaFoldDB" id="A0AAW0Y7V2"/>
<comment type="caution">
    <text evidence="2">The sequence shown here is derived from an EMBL/GenBank/DDBJ whole genome shotgun (WGS) entry which is preliminary data.</text>
</comment>
<gene>
    <name evidence="2" type="ORF">OTU49_006703</name>
</gene>
<evidence type="ECO:0000313" key="2">
    <source>
        <dbReference type="EMBL" id="KAK8752657.1"/>
    </source>
</evidence>
<dbReference type="Proteomes" id="UP001445076">
    <property type="component" value="Unassembled WGS sequence"/>
</dbReference>